<name>A0A183TRQ4_SCHSO</name>
<dbReference type="OrthoDB" id="306304at2759"/>
<organism evidence="3">
    <name type="scientific">Schistocephalus solidus</name>
    <name type="common">Tapeworm</name>
    <dbReference type="NCBI Taxonomy" id="70667"/>
    <lineage>
        <taxon>Eukaryota</taxon>
        <taxon>Metazoa</taxon>
        <taxon>Spiralia</taxon>
        <taxon>Lophotrochozoa</taxon>
        <taxon>Platyhelminthes</taxon>
        <taxon>Cestoda</taxon>
        <taxon>Eucestoda</taxon>
        <taxon>Diphyllobothriidea</taxon>
        <taxon>Diphyllobothriidae</taxon>
        <taxon>Schistocephalus</taxon>
    </lineage>
</organism>
<proteinExistence type="predicted"/>
<dbReference type="STRING" id="70667.A0A183TRQ4"/>
<dbReference type="EMBL" id="UYSU01046439">
    <property type="protein sequence ID" value="VDM05538.1"/>
    <property type="molecule type" value="Genomic_DNA"/>
</dbReference>
<dbReference type="Gene3D" id="6.10.250.370">
    <property type="match status" value="1"/>
</dbReference>
<reference evidence="3" key="1">
    <citation type="submission" date="2016-06" db="UniProtKB">
        <authorList>
            <consortium name="WormBaseParasite"/>
        </authorList>
    </citation>
    <scope>IDENTIFICATION</scope>
</reference>
<reference evidence="1 2" key="2">
    <citation type="submission" date="2018-11" db="EMBL/GenBank/DDBJ databases">
        <authorList>
            <consortium name="Pathogen Informatics"/>
        </authorList>
    </citation>
    <scope>NUCLEOTIDE SEQUENCE [LARGE SCALE GENOMIC DNA]</scope>
    <source>
        <strain evidence="1 2">NST_G2</strain>
    </source>
</reference>
<evidence type="ECO:0000313" key="3">
    <source>
        <dbReference type="WBParaSite" id="SSLN_0001987601-mRNA-1"/>
    </source>
</evidence>
<sequence length="345" mass="38516">MPTIPSSSTPPIGMPMMPAPSPPTVGAGLFPQPAYGGLFTRLQVLNSTLQLITPFLTTIGQKDVDCCPLEQFVAHTDLSLADFGVVRWLASSDPYHPYEACLVREADWIGVSPETSEKPIPASAIKPESGDPIGVPLTCSYVVSSKVKDIFRQNCKSWMRCLPLVLLALEQFVDRFDCQVKREVTSNDTITIASIWTELKWSQWLTPNRCVNSLKPGTNTTSINRHVDLDSHYEAISTGDPVLLSLRSAVAEKLHRQQQKMVQRLTCEIEALDATDRDLNAGREKLDMYRAQIASELTQVKQITSDLEKKTHELREAYHKLKKEEENGQMNFDDVVSATAPVYRQ</sequence>
<gene>
    <name evidence="1" type="ORF">SSLN_LOCUS19152</name>
</gene>
<keyword evidence="2" id="KW-1185">Reference proteome</keyword>
<evidence type="ECO:0000313" key="1">
    <source>
        <dbReference type="EMBL" id="VDM05538.1"/>
    </source>
</evidence>
<dbReference type="Proteomes" id="UP000275846">
    <property type="component" value="Unassembled WGS sequence"/>
</dbReference>
<dbReference type="AlphaFoldDB" id="A0A183TRQ4"/>
<evidence type="ECO:0000313" key="2">
    <source>
        <dbReference type="Proteomes" id="UP000275846"/>
    </source>
</evidence>
<dbReference type="WBParaSite" id="SSLN_0001987601-mRNA-1">
    <property type="protein sequence ID" value="SSLN_0001987601-mRNA-1"/>
    <property type="gene ID" value="SSLN_0001987601"/>
</dbReference>
<accession>A0A183TRQ4</accession>
<protein>
    <submittedName>
        <fullName evidence="3">SWIRM-assoc_1 domain-containing protein</fullName>
    </submittedName>
</protein>